<dbReference type="Proteomes" id="UP001138709">
    <property type="component" value="Unassembled WGS sequence"/>
</dbReference>
<keyword evidence="2" id="KW-0472">Membrane</keyword>
<reference evidence="3" key="1">
    <citation type="submission" date="2020-01" db="EMBL/GenBank/DDBJ databases">
        <authorList>
            <person name="Rat A."/>
        </authorList>
    </citation>
    <scope>NUCLEOTIDE SEQUENCE</scope>
    <source>
        <strain evidence="3">LMG 31228</strain>
    </source>
</reference>
<keyword evidence="4" id="KW-1185">Reference proteome</keyword>
<evidence type="ECO:0000256" key="1">
    <source>
        <dbReference type="SAM" id="MobiDB-lite"/>
    </source>
</evidence>
<organism evidence="3 4">
    <name type="scientific">Neoroseomonas eburnea</name>
    <dbReference type="NCBI Taxonomy" id="1346889"/>
    <lineage>
        <taxon>Bacteria</taxon>
        <taxon>Pseudomonadati</taxon>
        <taxon>Pseudomonadota</taxon>
        <taxon>Alphaproteobacteria</taxon>
        <taxon>Acetobacterales</taxon>
        <taxon>Acetobacteraceae</taxon>
        <taxon>Neoroseomonas</taxon>
    </lineage>
</organism>
<feature type="transmembrane region" description="Helical" evidence="2">
    <location>
        <begin position="62"/>
        <end position="89"/>
    </location>
</feature>
<evidence type="ECO:0000256" key="2">
    <source>
        <dbReference type="SAM" id="Phobius"/>
    </source>
</evidence>
<reference evidence="3" key="2">
    <citation type="journal article" date="2021" name="Syst. Appl. Microbiol.">
        <title>Roseomonas hellenica sp. nov., isolated from roots of wild-growing Alkanna tinctoria.</title>
        <authorList>
            <person name="Rat A."/>
            <person name="Naranjo H.D."/>
            <person name="Lebbe L."/>
            <person name="Cnockaert M."/>
            <person name="Krigas N."/>
            <person name="Grigoriadou K."/>
            <person name="Maloupa E."/>
            <person name="Willems A."/>
        </authorList>
    </citation>
    <scope>NUCLEOTIDE SEQUENCE</scope>
    <source>
        <strain evidence="3">LMG 31228</strain>
    </source>
</reference>
<keyword evidence="2" id="KW-1133">Transmembrane helix</keyword>
<dbReference type="RefSeq" id="WP_211847859.1">
    <property type="nucleotide sequence ID" value="NZ_JAAEDL010000018.1"/>
</dbReference>
<dbReference type="AlphaFoldDB" id="A0A9X9XF38"/>
<comment type="caution">
    <text evidence="3">The sequence shown here is derived from an EMBL/GenBank/DDBJ whole genome shotgun (WGS) entry which is preliminary data.</text>
</comment>
<name>A0A9X9XF38_9PROT</name>
<evidence type="ECO:0000313" key="4">
    <source>
        <dbReference type="Proteomes" id="UP001138709"/>
    </source>
</evidence>
<evidence type="ECO:0000313" key="3">
    <source>
        <dbReference type="EMBL" id="MBR0682324.1"/>
    </source>
</evidence>
<gene>
    <name evidence="3" type="ORF">GXW74_17665</name>
</gene>
<sequence>MARPTPAFDPWPLLPRPAGGRPRPEDDPARAAVAACIGLAALLLPLRLALPGSGLGPELAKLVALVGCSGGFALLLALVAMLVGVAVVTPVLTLPAPMRQAALRAFDNAVHLAFVLSVTGVLGIIVLHERVPPVAIWFTGQAALLWACHRTRLWLAGPSIA</sequence>
<dbReference type="EMBL" id="JAAEDL010000018">
    <property type="protein sequence ID" value="MBR0682324.1"/>
    <property type="molecule type" value="Genomic_DNA"/>
</dbReference>
<feature type="transmembrane region" description="Helical" evidence="2">
    <location>
        <begin position="109"/>
        <end position="127"/>
    </location>
</feature>
<keyword evidence="2" id="KW-0812">Transmembrane</keyword>
<accession>A0A9X9XF38</accession>
<proteinExistence type="predicted"/>
<feature type="transmembrane region" description="Helical" evidence="2">
    <location>
        <begin position="31"/>
        <end position="50"/>
    </location>
</feature>
<protein>
    <submittedName>
        <fullName evidence="3">Uncharacterized protein</fullName>
    </submittedName>
</protein>
<feature type="region of interest" description="Disordered" evidence="1">
    <location>
        <begin position="1"/>
        <end position="27"/>
    </location>
</feature>